<dbReference type="GO" id="GO:0005509">
    <property type="term" value="F:calcium ion binding"/>
    <property type="evidence" value="ECO:0007669"/>
    <property type="project" value="TreeGrafter"/>
</dbReference>
<keyword evidence="5" id="KW-1185">Reference proteome</keyword>
<name>A0A4S8KVD6_DENBC</name>
<evidence type="ECO:0000313" key="4">
    <source>
        <dbReference type="EMBL" id="THU79884.1"/>
    </source>
</evidence>
<proteinExistence type="predicted"/>
<organism evidence="4 5">
    <name type="scientific">Dendrothele bispora (strain CBS 962.96)</name>
    <dbReference type="NCBI Taxonomy" id="1314807"/>
    <lineage>
        <taxon>Eukaryota</taxon>
        <taxon>Fungi</taxon>
        <taxon>Dikarya</taxon>
        <taxon>Basidiomycota</taxon>
        <taxon>Agaricomycotina</taxon>
        <taxon>Agaricomycetes</taxon>
        <taxon>Agaricomycetidae</taxon>
        <taxon>Agaricales</taxon>
        <taxon>Agaricales incertae sedis</taxon>
        <taxon>Dendrothele</taxon>
    </lineage>
</organism>
<dbReference type="Pfam" id="PF00168">
    <property type="entry name" value="C2"/>
    <property type="match status" value="1"/>
</dbReference>
<dbReference type="OrthoDB" id="8068875at2759"/>
<evidence type="ECO:0000256" key="1">
    <source>
        <dbReference type="ARBA" id="ARBA00022723"/>
    </source>
</evidence>
<reference evidence="4 5" key="1">
    <citation type="journal article" date="2019" name="Nat. Ecol. Evol.">
        <title>Megaphylogeny resolves global patterns of mushroom evolution.</title>
        <authorList>
            <person name="Varga T."/>
            <person name="Krizsan K."/>
            <person name="Foldi C."/>
            <person name="Dima B."/>
            <person name="Sanchez-Garcia M."/>
            <person name="Sanchez-Ramirez S."/>
            <person name="Szollosi G.J."/>
            <person name="Szarkandi J.G."/>
            <person name="Papp V."/>
            <person name="Albert L."/>
            <person name="Andreopoulos W."/>
            <person name="Angelini C."/>
            <person name="Antonin V."/>
            <person name="Barry K.W."/>
            <person name="Bougher N.L."/>
            <person name="Buchanan P."/>
            <person name="Buyck B."/>
            <person name="Bense V."/>
            <person name="Catcheside P."/>
            <person name="Chovatia M."/>
            <person name="Cooper J."/>
            <person name="Damon W."/>
            <person name="Desjardin D."/>
            <person name="Finy P."/>
            <person name="Geml J."/>
            <person name="Haridas S."/>
            <person name="Hughes K."/>
            <person name="Justo A."/>
            <person name="Karasinski D."/>
            <person name="Kautmanova I."/>
            <person name="Kiss B."/>
            <person name="Kocsube S."/>
            <person name="Kotiranta H."/>
            <person name="LaButti K.M."/>
            <person name="Lechner B.E."/>
            <person name="Liimatainen K."/>
            <person name="Lipzen A."/>
            <person name="Lukacs Z."/>
            <person name="Mihaltcheva S."/>
            <person name="Morgado L.N."/>
            <person name="Niskanen T."/>
            <person name="Noordeloos M.E."/>
            <person name="Ohm R.A."/>
            <person name="Ortiz-Santana B."/>
            <person name="Ovrebo C."/>
            <person name="Racz N."/>
            <person name="Riley R."/>
            <person name="Savchenko A."/>
            <person name="Shiryaev A."/>
            <person name="Soop K."/>
            <person name="Spirin V."/>
            <person name="Szebenyi C."/>
            <person name="Tomsovsky M."/>
            <person name="Tulloss R.E."/>
            <person name="Uehling J."/>
            <person name="Grigoriev I.V."/>
            <person name="Vagvolgyi C."/>
            <person name="Papp T."/>
            <person name="Martin F.M."/>
            <person name="Miettinen O."/>
            <person name="Hibbett D.S."/>
            <person name="Nagy L.G."/>
        </authorList>
    </citation>
    <scope>NUCLEOTIDE SEQUENCE [LARGE SCALE GENOMIC DNA]</scope>
    <source>
        <strain evidence="4 5">CBS 962.96</strain>
    </source>
</reference>
<dbReference type="InterPro" id="IPR035892">
    <property type="entry name" value="C2_domain_sf"/>
</dbReference>
<feature type="domain" description="C2" evidence="3">
    <location>
        <begin position="1"/>
        <end position="79"/>
    </location>
</feature>
<gene>
    <name evidence="4" type="ORF">K435DRAFT_768465</name>
</gene>
<dbReference type="PANTHER" id="PTHR45911">
    <property type="entry name" value="C2 DOMAIN-CONTAINING PROTEIN"/>
    <property type="match status" value="1"/>
</dbReference>
<keyword evidence="2" id="KW-0106">Calcium</keyword>
<dbReference type="Proteomes" id="UP000297245">
    <property type="component" value="Unassembled WGS sequence"/>
</dbReference>
<dbReference type="InterPro" id="IPR000008">
    <property type="entry name" value="C2_dom"/>
</dbReference>
<protein>
    <submittedName>
        <fullName evidence="4">C2 calcium-dependent membrane targeting</fullName>
    </submittedName>
</protein>
<keyword evidence="1" id="KW-0479">Metal-binding</keyword>
<evidence type="ECO:0000256" key="2">
    <source>
        <dbReference type="ARBA" id="ARBA00022837"/>
    </source>
</evidence>
<feature type="non-terminal residue" evidence="4">
    <location>
        <position position="1"/>
    </location>
</feature>
<dbReference type="GO" id="GO:0016020">
    <property type="term" value="C:membrane"/>
    <property type="evidence" value="ECO:0007669"/>
    <property type="project" value="TreeGrafter"/>
</dbReference>
<evidence type="ECO:0000313" key="5">
    <source>
        <dbReference type="Proteomes" id="UP000297245"/>
    </source>
</evidence>
<dbReference type="AlphaFoldDB" id="A0A4S8KVD6"/>
<dbReference type="PANTHER" id="PTHR45911:SF4">
    <property type="entry name" value="MULTIPLE C2 AND TRANSMEMBRANE DOMAIN-CONTAINING PROTEIN"/>
    <property type="match status" value="1"/>
</dbReference>
<dbReference type="Gene3D" id="2.60.40.150">
    <property type="entry name" value="C2 domain"/>
    <property type="match status" value="1"/>
</dbReference>
<dbReference type="EMBL" id="ML179963">
    <property type="protein sequence ID" value="THU79884.1"/>
    <property type="molecule type" value="Genomic_DNA"/>
</dbReference>
<dbReference type="SUPFAM" id="SSF49562">
    <property type="entry name" value="C2 domain (Calcium/lipid-binding domain, CaLB)"/>
    <property type="match status" value="1"/>
</dbReference>
<sequence>HGATGLVKRDLLSLPDPFAVLTVNGEQTSSTTVSKRTLNPSWNEHFDITVDPFSQIAIQVFDHRKFKKRDQGLFWRYFS</sequence>
<accession>A0A4S8KVD6</accession>
<dbReference type="PROSITE" id="PS50004">
    <property type="entry name" value="C2"/>
    <property type="match status" value="1"/>
</dbReference>
<evidence type="ECO:0000259" key="3">
    <source>
        <dbReference type="PROSITE" id="PS50004"/>
    </source>
</evidence>